<evidence type="ECO:0000256" key="2">
    <source>
        <dbReference type="SAM" id="MobiDB-lite"/>
    </source>
</evidence>
<feature type="region of interest" description="Disordered" evidence="2">
    <location>
        <begin position="1"/>
        <end position="69"/>
    </location>
</feature>
<dbReference type="AlphaFoldDB" id="A0A427AQ54"/>
<evidence type="ECO:0000313" key="4">
    <source>
        <dbReference type="Proteomes" id="UP000287651"/>
    </source>
</evidence>
<feature type="coiled-coil region" evidence="1">
    <location>
        <begin position="105"/>
        <end position="149"/>
    </location>
</feature>
<name>A0A427AQ54_ENSVE</name>
<dbReference type="EMBL" id="AMZH03001704">
    <property type="protein sequence ID" value="RRT78335.1"/>
    <property type="molecule type" value="Genomic_DNA"/>
</dbReference>
<proteinExistence type="predicted"/>
<sequence>MPKRSARSPTPEQAASARPGKQVKVTVRKHKSHRGEGSSQGNTREKEPVAPSEEDSLPTYRRPKSMKDLYGTRVRKDDEGYYFGRGVLHPNLAKELYTLPFEVLMAEATEQIVLVSHQAEELNEAQAALEDNQRQLKKQKANRRKVDDDLPKIMKENETLKTELSSKCITDYKQSVGFGWGLRRMGQVSYKYGYKVALAHFQARYPDLEVDNEPFTEKLKDNSVPMETH</sequence>
<organism evidence="3 4">
    <name type="scientific">Ensete ventricosum</name>
    <name type="common">Abyssinian banana</name>
    <name type="synonym">Musa ensete</name>
    <dbReference type="NCBI Taxonomy" id="4639"/>
    <lineage>
        <taxon>Eukaryota</taxon>
        <taxon>Viridiplantae</taxon>
        <taxon>Streptophyta</taxon>
        <taxon>Embryophyta</taxon>
        <taxon>Tracheophyta</taxon>
        <taxon>Spermatophyta</taxon>
        <taxon>Magnoliopsida</taxon>
        <taxon>Liliopsida</taxon>
        <taxon>Zingiberales</taxon>
        <taxon>Musaceae</taxon>
        <taxon>Ensete</taxon>
    </lineage>
</organism>
<dbReference type="Proteomes" id="UP000287651">
    <property type="component" value="Unassembled WGS sequence"/>
</dbReference>
<accession>A0A427AQ54</accession>
<evidence type="ECO:0000313" key="3">
    <source>
        <dbReference type="EMBL" id="RRT78335.1"/>
    </source>
</evidence>
<keyword evidence="1" id="KW-0175">Coiled coil</keyword>
<protein>
    <submittedName>
        <fullName evidence="3">Uncharacterized protein</fullName>
    </submittedName>
</protein>
<reference evidence="3 4" key="1">
    <citation type="journal article" date="2014" name="Agronomy (Basel)">
        <title>A Draft Genome Sequence for Ensete ventricosum, the Drought-Tolerant Tree Against Hunger.</title>
        <authorList>
            <person name="Harrison J."/>
            <person name="Moore K.A."/>
            <person name="Paszkiewicz K."/>
            <person name="Jones T."/>
            <person name="Grant M."/>
            <person name="Ambacheew D."/>
            <person name="Muzemil S."/>
            <person name="Studholme D.J."/>
        </authorList>
    </citation>
    <scope>NUCLEOTIDE SEQUENCE [LARGE SCALE GENOMIC DNA]</scope>
</reference>
<evidence type="ECO:0000256" key="1">
    <source>
        <dbReference type="SAM" id="Coils"/>
    </source>
</evidence>
<gene>
    <name evidence="3" type="ORF">B296_00001270</name>
</gene>
<comment type="caution">
    <text evidence="3">The sequence shown here is derived from an EMBL/GenBank/DDBJ whole genome shotgun (WGS) entry which is preliminary data.</text>
</comment>